<organism evidence="24 25">
    <name type="scientific">Novosphingobium aerophilum</name>
    <dbReference type="NCBI Taxonomy" id="2839843"/>
    <lineage>
        <taxon>Bacteria</taxon>
        <taxon>Pseudomonadati</taxon>
        <taxon>Pseudomonadota</taxon>
        <taxon>Alphaproteobacteria</taxon>
        <taxon>Sphingomonadales</taxon>
        <taxon>Sphingomonadaceae</taxon>
        <taxon>Novosphingobium</taxon>
    </lineage>
</organism>
<keyword evidence="25" id="KW-1185">Reference proteome</keyword>
<dbReference type="GO" id="GO:0008955">
    <property type="term" value="F:peptidoglycan glycosyltransferase activity"/>
    <property type="evidence" value="ECO:0007669"/>
    <property type="project" value="UniProtKB-EC"/>
</dbReference>
<dbReference type="Gene3D" id="3.40.710.10">
    <property type="entry name" value="DD-peptidase/beta-lactamase superfamily"/>
    <property type="match status" value="2"/>
</dbReference>
<evidence type="ECO:0000256" key="5">
    <source>
        <dbReference type="ARBA" id="ARBA00022645"/>
    </source>
</evidence>
<evidence type="ECO:0000256" key="7">
    <source>
        <dbReference type="ARBA" id="ARBA00022676"/>
    </source>
</evidence>
<dbReference type="GO" id="GO:0008658">
    <property type="term" value="F:penicillin binding"/>
    <property type="evidence" value="ECO:0007669"/>
    <property type="project" value="InterPro"/>
</dbReference>
<proteinExistence type="inferred from homology"/>
<dbReference type="Proteomes" id="UP000520156">
    <property type="component" value="Unassembled WGS sequence"/>
</dbReference>
<dbReference type="SUPFAM" id="SSF53955">
    <property type="entry name" value="Lysozyme-like"/>
    <property type="match status" value="1"/>
</dbReference>
<dbReference type="PANTHER" id="PTHR32282:SF27">
    <property type="entry name" value="PENICILLIN-BINDING PROTEIN 1A"/>
    <property type="match status" value="1"/>
</dbReference>
<dbReference type="GO" id="GO:0004180">
    <property type="term" value="F:carboxypeptidase activity"/>
    <property type="evidence" value="ECO:0007669"/>
    <property type="project" value="UniProtKB-KW"/>
</dbReference>
<dbReference type="InterPro" id="IPR050396">
    <property type="entry name" value="Glycosyltr_51/Transpeptidase"/>
</dbReference>
<comment type="pathway">
    <text evidence="19">Glycan biosynthesis.</text>
</comment>
<keyword evidence="14 21" id="KW-0472">Membrane</keyword>
<gene>
    <name evidence="24" type="ORF">H7F49_03955</name>
</gene>
<dbReference type="InterPro" id="IPR023346">
    <property type="entry name" value="Lysozyme-like_dom_sf"/>
</dbReference>
<sequence>MADDPVPDQTQRVRIRREALGLFARIFARIFDRPLSALRTRLGDRFAPLATRVTELWRGYALVRFVGLALGVVLAGYLLVWVTVARNLPSADGLLTYQPPLPTMVRGVNGEIVYSYARERRVQLRFVDFPKPVINAFLSAEDKTFWTHGGVDLTGLAGAVVDFATKVGSGERARGGSTITQQVAKNILLSNEYSITRKLKEMILARRIESVLSKQQILELYLNEIPLGRQSFGVQAAAQAYFGKDVDQLQLHEAAFLAILPKAPETYSRARHAGRALERRNWVLDQMVKNGLATPAQAAFAKAQPLGLIPRRVESWDPNVGYFVEEVRRRLIDRYGENADDGPNSIYAGGLWVRTSLDPELQHAAQDALRAGMLRYHAGKGWRGPIAHLKLGEDDWQAQLIGNNFSLRYQNWRVGVIVQRRGPSATIGFSDGTSGPLTGIPDQLQRGDVVAAAPLGGGTWGLRIVPEVSGGMVVESPRSGRVLAMAGGFDAGLGSFNRATQALRQPGSTIKPFVYATALDYGMTPATMVPDQSFCVYQGAGLGQKCFRNFDMRGAGGVHTMRWGLEQSRNLMTVHIANDTGMPRVVNTIQRVGIGKYDPYLSFALGAGETTVAQMVNAYAALANNGVQYAQSMIDYVQDRTGKVIWRADTRPCTGCSMAEWDGKPMPRLTPRGKQVLDPRTAYQVVHMLEGVVQRGTATVLRDLGLPLFGKTGTTSGPTNVWFVGGSQDIVGGVYLGFDQPRSLGGYAQGGTFAAPIFRQFVSQTKARWSHTPFAAPADVRMVKIDRVTGKRVFGGEPTEDPKSSIIWEAFKADTEPPRATRQDQLAAEREAIIAAIRKLREVQSDEAMPGEEEGADFVEQQGGVY</sequence>
<evidence type="ECO:0000259" key="23">
    <source>
        <dbReference type="Pfam" id="PF00912"/>
    </source>
</evidence>
<dbReference type="GO" id="GO:0008360">
    <property type="term" value="P:regulation of cell shape"/>
    <property type="evidence" value="ECO:0007669"/>
    <property type="project" value="UniProtKB-KW"/>
</dbReference>
<comment type="catalytic activity">
    <reaction evidence="18">
        <text>[GlcNAc-(1-&gt;4)-Mur2Ac(oyl-L-Ala-gamma-D-Glu-L-Lys-D-Ala-D-Ala)](n)-di-trans,octa-cis-undecaprenyl diphosphate + beta-D-GlcNAc-(1-&gt;4)-Mur2Ac(oyl-L-Ala-gamma-D-Glu-L-Lys-D-Ala-D-Ala)-di-trans,octa-cis-undecaprenyl diphosphate = [GlcNAc-(1-&gt;4)-Mur2Ac(oyl-L-Ala-gamma-D-Glu-L-Lys-D-Ala-D-Ala)](n+1)-di-trans,octa-cis-undecaprenyl diphosphate + di-trans,octa-cis-undecaprenyl diphosphate + H(+)</text>
        <dbReference type="Rhea" id="RHEA:23708"/>
        <dbReference type="Rhea" id="RHEA-COMP:9602"/>
        <dbReference type="Rhea" id="RHEA-COMP:9603"/>
        <dbReference type="ChEBI" id="CHEBI:15378"/>
        <dbReference type="ChEBI" id="CHEBI:58405"/>
        <dbReference type="ChEBI" id="CHEBI:60033"/>
        <dbReference type="ChEBI" id="CHEBI:78435"/>
        <dbReference type="EC" id="2.4.99.28"/>
    </reaction>
</comment>
<name>A0A7X1F5N6_9SPHN</name>
<evidence type="ECO:0000256" key="19">
    <source>
        <dbReference type="ARBA" id="ARBA00060592"/>
    </source>
</evidence>
<evidence type="ECO:0000256" key="14">
    <source>
        <dbReference type="ARBA" id="ARBA00023136"/>
    </source>
</evidence>
<feature type="transmembrane region" description="Helical" evidence="21">
    <location>
        <begin position="61"/>
        <end position="82"/>
    </location>
</feature>
<comment type="similarity">
    <text evidence="4">In the N-terminal section; belongs to the glycosyltransferase 51 family.</text>
</comment>
<keyword evidence="6" id="KW-0645">Protease</keyword>
<reference evidence="24 25" key="1">
    <citation type="submission" date="2020-08" db="EMBL/GenBank/DDBJ databases">
        <title>The genome sequence of Novosphingobium flavum 4Y4.</title>
        <authorList>
            <person name="Liu Y."/>
        </authorList>
    </citation>
    <scope>NUCLEOTIDE SEQUENCE [LARGE SCALE GENOMIC DNA]</scope>
    <source>
        <strain evidence="24 25">4Y4</strain>
    </source>
</reference>
<keyword evidence="8" id="KW-0808">Transferase</keyword>
<accession>A0A7X1F5N6</accession>
<dbReference type="RefSeq" id="WP_185682268.1">
    <property type="nucleotide sequence ID" value="NZ_JACLAU010000003.1"/>
</dbReference>
<keyword evidence="10" id="KW-0378">Hydrolase</keyword>
<keyword evidence="9 21" id="KW-0812">Transmembrane</keyword>
<dbReference type="SUPFAM" id="SSF56601">
    <property type="entry name" value="beta-lactamase/transpeptidase-like"/>
    <property type="match status" value="1"/>
</dbReference>
<evidence type="ECO:0000256" key="2">
    <source>
        <dbReference type="ARBA" id="ARBA00004752"/>
    </source>
</evidence>
<feature type="region of interest" description="Disordered" evidence="20">
    <location>
        <begin position="844"/>
        <end position="866"/>
    </location>
</feature>
<evidence type="ECO:0000256" key="16">
    <source>
        <dbReference type="ARBA" id="ARBA00023316"/>
    </source>
</evidence>
<evidence type="ECO:0000256" key="9">
    <source>
        <dbReference type="ARBA" id="ARBA00022692"/>
    </source>
</evidence>
<dbReference type="InterPro" id="IPR001264">
    <property type="entry name" value="Glyco_trans_51"/>
</dbReference>
<dbReference type="InterPro" id="IPR012338">
    <property type="entry name" value="Beta-lactam/transpept-like"/>
</dbReference>
<feature type="domain" description="Glycosyl transferase family 51" evidence="23">
    <location>
        <begin position="111"/>
        <end position="287"/>
    </location>
</feature>
<evidence type="ECO:0000256" key="6">
    <source>
        <dbReference type="ARBA" id="ARBA00022670"/>
    </source>
</evidence>
<dbReference type="Gene3D" id="1.10.3810.10">
    <property type="entry name" value="Biosynthetic peptidoglycan transglycosylase-like"/>
    <property type="match status" value="1"/>
</dbReference>
<evidence type="ECO:0000256" key="13">
    <source>
        <dbReference type="ARBA" id="ARBA00022989"/>
    </source>
</evidence>
<evidence type="ECO:0000256" key="10">
    <source>
        <dbReference type="ARBA" id="ARBA00022801"/>
    </source>
</evidence>
<dbReference type="InterPro" id="IPR036950">
    <property type="entry name" value="PBP_transglycosylase"/>
</dbReference>
<keyword evidence="7" id="KW-0328">Glycosyltransferase</keyword>
<comment type="similarity">
    <text evidence="3">In the C-terminal section; belongs to the transpeptidase family.</text>
</comment>
<keyword evidence="5" id="KW-0121">Carboxypeptidase</keyword>
<dbReference type="Pfam" id="PF00905">
    <property type="entry name" value="Transpeptidase"/>
    <property type="match status" value="1"/>
</dbReference>
<evidence type="ECO:0000256" key="8">
    <source>
        <dbReference type="ARBA" id="ARBA00022679"/>
    </source>
</evidence>
<dbReference type="AlphaFoldDB" id="A0A7X1F5N6"/>
<dbReference type="EC" id="2.4.99.28" evidence="17"/>
<dbReference type="FunFam" id="1.10.3810.10:FF:000003">
    <property type="entry name" value="Penicillin-binding protein 1a"/>
    <property type="match status" value="1"/>
</dbReference>
<keyword evidence="16" id="KW-0961">Cell wall biogenesis/degradation</keyword>
<dbReference type="UniPathway" id="UPA00219"/>
<dbReference type="PANTHER" id="PTHR32282">
    <property type="entry name" value="BINDING PROTEIN TRANSPEPTIDASE, PUTATIVE-RELATED"/>
    <property type="match status" value="1"/>
</dbReference>
<protein>
    <recommendedName>
        <fullName evidence="17">peptidoglycan glycosyltransferase</fullName>
        <ecNumber evidence="17">2.4.99.28</ecNumber>
    </recommendedName>
</protein>
<dbReference type="InterPro" id="IPR001460">
    <property type="entry name" value="PCN-bd_Tpept"/>
</dbReference>
<evidence type="ECO:0000256" key="3">
    <source>
        <dbReference type="ARBA" id="ARBA00007090"/>
    </source>
</evidence>
<dbReference type="GO" id="GO:0071555">
    <property type="term" value="P:cell wall organization"/>
    <property type="evidence" value="ECO:0007669"/>
    <property type="project" value="UniProtKB-KW"/>
</dbReference>
<dbReference type="GO" id="GO:0030288">
    <property type="term" value="C:outer membrane-bounded periplasmic space"/>
    <property type="evidence" value="ECO:0007669"/>
    <property type="project" value="TreeGrafter"/>
</dbReference>
<dbReference type="GO" id="GO:0006508">
    <property type="term" value="P:proteolysis"/>
    <property type="evidence" value="ECO:0007669"/>
    <property type="project" value="UniProtKB-KW"/>
</dbReference>
<evidence type="ECO:0000256" key="11">
    <source>
        <dbReference type="ARBA" id="ARBA00022960"/>
    </source>
</evidence>
<dbReference type="GO" id="GO:0016020">
    <property type="term" value="C:membrane"/>
    <property type="evidence" value="ECO:0007669"/>
    <property type="project" value="UniProtKB-SubCell"/>
</dbReference>
<comment type="caution">
    <text evidence="24">The sequence shown here is derived from an EMBL/GenBank/DDBJ whole genome shotgun (WGS) entry which is preliminary data.</text>
</comment>
<evidence type="ECO:0000313" key="25">
    <source>
        <dbReference type="Proteomes" id="UP000520156"/>
    </source>
</evidence>
<dbReference type="GO" id="GO:0009252">
    <property type="term" value="P:peptidoglycan biosynthetic process"/>
    <property type="evidence" value="ECO:0007669"/>
    <property type="project" value="UniProtKB-UniPathway"/>
</dbReference>
<evidence type="ECO:0000256" key="4">
    <source>
        <dbReference type="ARBA" id="ARBA00007739"/>
    </source>
</evidence>
<evidence type="ECO:0000256" key="21">
    <source>
        <dbReference type="SAM" id="Phobius"/>
    </source>
</evidence>
<feature type="domain" description="Penicillin-binding protein transpeptidase" evidence="22">
    <location>
        <begin position="470"/>
        <end position="761"/>
    </location>
</feature>
<comment type="pathway">
    <text evidence="2">Cell wall biogenesis; peptidoglycan biosynthesis.</text>
</comment>
<comment type="subcellular location">
    <subcellularLocation>
        <location evidence="1">Membrane</location>
    </subcellularLocation>
</comment>
<evidence type="ECO:0000256" key="18">
    <source>
        <dbReference type="ARBA" id="ARBA00049902"/>
    </source>
</evidence>
<evidence type="ECO:0000256" key="17">
    <source>
        <dbReference type="ARBA" id="ARBA00044770"/>
    </source>
</evidence>
<evidence type="ECO:0000256" key="1">
    <source>
        <dbReference type="ARBA" id="ARBA00004370"/>
    </source>
</evidence>
<evidence type="ECO:0000256" key="20">
    <source>
        <dbReference type="SAM" id="MobiDB-lite"/>
    </source>
</evidence>
<evidence type="ECO:0000256" key="15">
    <source>
        <dbReference type="ARBA" id="ARBA00023268"/>
    </source>
</evidence>
<evidence type="ECO:0000256" key="12">
    <source>
        <dbReference type="ARBA" id="ARBA00022984"/>
    </source>
</evidence>
<evidence type="ECO:0000259" key="22">
    <source>
        <dbReference type="Pfam" id="PF00905"/>
    </source>
</evidence>
<evidence type="ECO:0000313" key="24">
    <source>
        <dbReference type="EMBL" id="MBC2650847.1"/>
    </source>
</evidence>
<keyword evidence="11" id="KW-0133">Cell shape</keyword>
<keyword evidence="12" id="KW-0573">Peptidoglycan synthesis</keyword>
<keyword evidence="13 21" id="KW-1133">Transmembrane helix</keyword>
<keyword evidence="15" id="KW-0511">Multifunctional enzyme</keyword>
<dbReference type="Pfam" id="PF00912">
    <property type="entry name" value="Transgly"/>
    <property type="match status" value="1"/>
</dbReference>
<dbReference type="EMBL" id="JACLAU010000003">
    <property type="protein sequence ID" value="MBC2650847.1"/>
    <property type="molecule type" value="Genomic_DNA"/>
</dbReference>